<dbReference type="InterPro" id="IPR036640">
    <property type="entry name" value="ABC1_TM_sf"/>
</dbReference>
<keyword evidence="11" id="KW-1185">Reference proteome</keyword>
<evidence type="ECO:0000313" key="11">
    <source>
        <dbReference type="Proteomes" id="UP000583266"/>
    </source>
</evidence>
<protein>
    <submittedName>
        <fullName evidence="10">ATP-binding cassette domain-containing protein</fullName>
    </submittedName>
</protein>
<proteinExistence type="predicted"/>
<dbReference type="GO" id="GO:0005886">
    <property type="term" value="C:plasma membrane"/>
    <property type="evidence" value="ECO:0007669"/>
    <property type="project" value="UniProtKB-SubCell"/>
</dbReference>
<feature type="transmembrane region" description="Helical" evidence="7">
    <location>
        <begin position="243"/>
        <end position="265"/>
    </location>
</feature>
<dbReference type="InterPro" id="IPR003439">
    <property type="entry name" value="ABC_transporter-like_ATP-bd"/>
</dbReference>
<feature type="transmembrane region" description="Helical" evidence="7">
    <location>
        <begin position="219"/>
        <end position="237"/>
    </location>
</feature>
<evidence type="ECO:0000256" key="1">
    <source>
        <dbReference type="ARBA" id="ARBA00004651"/>
    </source>
</evidence>
<dbReference type="PROSITE" id="PS50893">
    <property type="entry name" value="ABC_TRANSPORTER_2"/>
    <property type="match status" value="1"/>
</dbReference>
<dbReference type="GO" id="GO:0005524">
    <property type="term" value="F:ATP binding"/>
    <property type="evidence" value="ECO:0007669"/>
    <property type="project" value="UniProtKB-KW"/>
</dbReference>
<dbReference type="EMBL" id="JABBGC010000002">
    <property type="protein sequence ID" value="NML39134.1"/>
    <property type="molecule type" value="Genomic_DNA"/>
</dbReference>
<keyword evidence="4 10" id="KW-0067">ATP-binding</keyword>
<accession>A0A848GL46</accession>
<dbReference type="PROSITE" id="PS50929">
    <property type="entry name" value="ABC_TM1F"/>
    <property type="match status" value="1"/>
</dbReference>
<dbReference type="GO" id="GO:0016887">
    <property type="term" value="F:ATP hydrolysis activity"/>
    <property type="evidence" value="ECO:0007669"/>
    <property type="project" value="InterPro"/>
</dbReference>
<dbReference type="GO" id="GO:0140359">
    <property type="term" value="F:ABC-type transporter activity"/>
    <property type="evidence" value="ECO:0007669"/>
    <property type="project" value="InterPro"/>
</dbReference>
<dbReference type="SUPFAM" id="SSF52540">
    <property type="entry name" value="P-loop containing nucleoside triphosphate hydrolases"/>
    <property type="match status" value="1"/>
</dbReference>
<keyword evidence="3" id="KW-0547">Nucleotide-binding</keyword>
<evidence type="ECO:0000256" key="4">
    <source>
        <dbReference type="ARBA" id="ARBA00022840"/>
    </source>
</evidence>
<dbReference type="GO" id="GO:0034040">
    <property type="term" value="F:ATPase-coupled lipid transmembrane transporter activity"/>
    <property type="evidence" value="ECO:0007669"/>
    <property type="project" value="TreeGrafter"/>
</dbReference>
<evidence type="ECO:0000256" key="5">
    <source>
        <dbReference type="ARBA" id="ARBA00022989"/>
    </source>
</evidence>
<dbReference type="AlphaFoldDB" id="A0A848GL46"/>
<evidence type="ECO:0000256" key="6">
    <source>
        <dbReference type="ARBA" id="ARBA00023136"/>
    </source>
</evidence>
<dbReference type="InterPro" id="IPR011527">
    <property type="entry name" value="ABC1_TM_dom"/>
</dbReference>
<feature type="transmembrane region" description="Helical" evidence="7">
    <location>
        <begin position="31"/>
        <end position="48"/>
    </location>
</feature>
<keyword evidence="5 7" id="KW-1133">Transmembrane helix</keyword>
<dbReference type="InterPro" id="IPR039421">
    <property type="entry name" value="Type_1_exporter"/>
</dbReference>
<evidence type="ECO:0000259" key="8">
    <source>
        <dbReference type="PROSITE" id="PS50893"/>
    </source>
</evidence>
<evidence type="ECO:0000256" key="3">
    <source>
        <dbReference type="ARBA" id="ARBA00022741"/>
    </source>
</evidence>
<evidence type="ECO:0000256" key="2">
    <source>
        <dbReference type="ARBA" id="ARBA00022692"/>
    </source>
</evidence>
<sequence>MSSLNNIGVLIFVNRAVNSMSGQAGPDLRSGLFYFGLIICSYIVSAYFQRYMVDLTNEITYGVEMSVIEKVRAAPYEAFEKLGYEKIYSAISDARVLSRMPTVFINLVNAFVTLVCTLIYLLYTSLQSGVALFCMMVLLLAIYVYRDRKIAKDLEKVRDLQDVYYSYLRELLHGFRQIRISAKRSDTLFTRFIYNNRGKSKSLNVKASRSYAVNELSGVYSWYVLLGIIIFVLPALLKLNAMQVTGFITAVLFMISPLSQIIIFLPSYTMFRIALDRINKIDSLLHVDNATRPFNPPVRQFESIRFENIVYAYDPTVTRSFQLDIKELVIRKEELLFIIGGNGSGKTTFINLLTGLYKPQQGKVFIDDHEVAWEDYCHFVNNMAVVFTNQYLFKENYDEHDLSSANALLEELTTRFNLQGLLKPDFVKGTLNTDLSRGQQKRLALLLAMLEDTPLIVLDEWAAEQDTVNKQLFYTEWLEMIRKMGKAVVVVSHDEEYYQCADRVMKFRSGNIINEWQNNKVAT</sequence>
<dbReference type="Gene3D" id="1.20.1560.10">
    <property type="entry name" value="ABC transporter type 1, transmembrane domain"/>
    <property type="match status" value="1"/>
</dbReference>
<name>A0A848GL46_9BACT</name>
<comment type="subcellular location">
    <subcellularLocation>
        <location evidence="1">Cell membrane</location>
        <topology evidence="1">Multi-pass membrane protein</topology>
    </subcellularLocation>
</comment>
<evidence type="ECO:0000256" key="7">
    <source>
        <dbReference type="SAM" id="Phobius"/>
    </source>
</evidence>
<dbReference type="InterPro" id="IPR027417">
    <property type="entry name" value="P-loop_NTPase"/>
</dbReference>
<comment type="caution">
    <text evidence="10">The sequence shown here is derived from an EMBL/GenBank/DDBJ whole genome shotgun (WGS) entry which is preliminary data.</text>
</comment>
<feature type="transmembrane region" description="Helical" evidence="7">
    <location>
        <begin position="103"/>
        <end position="123"/>
    </location>
</feature>
<dbReference type="Gene3D" id="3.40.50.300">
    <property type="entry name" value="P-loop containing nucleotide triphosphate hydrolases"/>
    <property type="match status" value="1"/>
</dbReference>
<dbReference type="SMART" id="SM00382">
    <property type="entry name" value="AAA"/>
    <property type="match status" value="1"/>
</dbReference>
<evidence type="ECO:0000313" key="10">
    <source>
        <dbReference type="EMBL" id="NML39134.1"/>
    </source>
</evidence>
<keyword evidence="2 7" id="KW-0812">Transmembrane</keyword>
<organism evidence="10 11">
    <name type="scientific">Chitinophaga fulva</name>
    <dbReference type="NCBI Taxonomy" id="2728842"/>
    <lineage>
        <taxon>Bacteria</taxon>
        <taxon>Pseudomonadati</taxon>
        <taxon>Bacteroidota</taxon>
        <taxon>Chitinophagia</taxon>
        <taxon>Chitinophagales</taxon>
        <taxon>Chitinophagaceae</taxon>
        <taxon>Chitinophaga</taxon>
    </lineage>
</organism>
<feature type="transmembrane region" description="Helical" evidence="7">
    <location>
        <begin position="129"/>
        <end position="146"/>
    </location>
</feature>
<dbReference type="PANTHER" id="PTHR24221">
    <property type="entry name" value="ATP-BINDING CASSETTE SUB-FAMILY B"/>
    <property type="match status" value="1"/>
</dbReference>
<gene>
    <name evidence="10" type="ORF">HHL17_18175</name>
</gene>
<feature type="domain" description="ABC transmembrane type-1" evidence="9">
    <location>
        <begin position="1"/>
        <end position="270"/>
    </location>
</feature>
<dbReference type="SUPFAM" id="SSF90123">
    <property type="entry name" value="ABC transporter transmembrane region"/>
    <property type="match status" value="1"/>
</dbReference>
<reference evidence="10 11" key="1">
    <citation type="submission" date="2020-04" db="EMBL/GenBank/DDBJ databases">
        <title>Chitinophaga sp. G-6-1-13 sp. nov., isolated from soil.</title>
        <authorList>
            <person name="Dahal R.H."/>
            <person name="Chaudhary D.K."/>
        </authorList>
    </citation>
    <scope>NUCLEOTIDE SEQUENCE [LARGE SCALE GENOMIC DNA]</scope>
    <source>
        <strain evidence="10 11">G-6-1-13</strain>
    </source>
</reference>
<dbReference type="Pfam" id="PF00005">
    <property type="entry name" value="ABC_tran"/>
    <property type="match status" value="1"/>
</dbReference>
<feature type="domain" description="ABC transporter" evidence="8">
    <location>
        <begin position="304"/>
        <end position="522"/>
    </location>
</feature>
<keyword evidence="6 7" id="KW-0472">Membrane</keyword>
<dbReference type="Proteomes" id="UP000583266">
    <property type="component" value="Unassembled WGS sequence"/>
</dbReference>
<evidence type="ECO:0000259" key="9">
    <source>
        <dbReference type="PROSITE" id="PS50929"/>
    </source>
</evidence>
<dbReference type="PANTHER" id="PTHR24221:SF654">
    <property type="entry name" value="ATP-BINDING CASSETTE SUB-FAMILY B MEMBER 6"/>
    <property type="match status" value="1"/>
</dbReference>
<dbReference type="InterPro" id="IPR003593">
    <property type="entry name" value="AAA+_ATPase"/>
</dbReference>